<keyword evidence="2" id="KW-0132">Cell division</keyword>
<keyword evidence="2" id="KW-0131">Cell cycle</keyword>
<dbReference type="EMBL" id="JBHUIP010000012">
    <property type="protein sequence ID" value="MFD2264024.1"/>
    <property type="molecule type" value="Genomic_DNA"/>
</dbReference>
<keyword evidence="1" id="KW-0472">Membrane</keyword>
<dbReference type="RefSeq" id="WP_379877065.1">
    <property type="nucleotide sequence ID" value="NZ_JBHUIP010000012.1"/>
</dbReference>
<gene>
    <name evidence="2" type="ORF">ACFSM5_14075</name>
</gene>
<comment type="caution">
    <text evidence="2">The sequence shown here is derived from an EMBL/GenBank/DDBJ whole genome shotgun (WGS) entry which is preliminary data.</text>
</comment>
<evidence type="ECO:0000313" key="3">
    <source>
        <dbReference type="Proteomes" id="UP001597295"/>
    </source>
</evidence>
<keyword evidence="1" id="KW-0812">Transmembrane</keyword>
<name>A0ABW5DU95_9PROT</name>
<feature type="transmembrane region" description="Helical" evidence="1">
    <location>
        <begin position="230"/>
        <end position="252"/>
    </location>
</feature>
<dbReference type="GO" id="GO:0051301">
    <property type="term" value="P:cell division"/>
    <property type="evidence" value="ECO:0007669"/>
    <property type="project" value="UniProtKB-KW"/>
</dbReference>
<keyword evidence="3" id="KW-1185">Reference proteome</keyword>
<accession>A0ABW5DU95</accession>
<dbReference type="InterPro" id="IPR004513">
    <property type="entry name" value="FtsX"/>
</dbReference>
<dbReference type="Proteomes" id="UP001597295">
    <property type="component" value="Unassembled WGS sequence"/>
</dbReference>
<reference evidence="3" key="1">
    <citation type="journal article" date="2019" name="Int. J. Syst. Evol. Microbiol.">
        <title>The Global Catalogue of Microorganisms (GCM) 10K type strain sequencing project: providing services to taxonomists for standard genome sequencing and annotation.</title>
        <authorList>
            <consortium name="The Broad Institute Genomics Platform"/>
            <consortium name="The Broad Institute Genome Sequencing Center for Infectious Disease"/>
            <person name="Wu L."/>
            <person name="Ma J."/>
        </authorList>
    </citation>
    <scope>NUCLEOTIDE SEQUENCE [LARGE SCALE GENOMIC DNA]</scope>
    <source>
        <strain evidence="3">CGMCC 1.19062</strain>
    </source>
</reference>
<protein>
    <submittedName>
        <fullName evidence="2">Cell division protein FtsX</fullName>
    </submittedName>
</protein>
<evidence type="ECO:0000313" key="2">
    <source>
        <dbReference type="EMBL" id="MFD2264024.1"/>
    </source>
</evidence>
<dbReference type="PANTHER" id="PTHR47755">
    <property type="entry name" value="CELL DIVISION PROTEIN FTSX"/>
    <property type="match status" value="1"/>
</dbReference>
<evidence type="ECO:0000256" key="1">
    <source>
        <dbReference type="SAM" id="Phobius"/>
    </source>
</evidence>
<feature type="transmembrane region" description="Helical" evidence="1">
    <location>
        <begin position="264"/>
        <end position="287"/>
    </location>
</feature>
<keyword evidence="1" id="KW-1133">Transmembrane helix</keyword>
<dbReference type="PANTHER" id="PTHR47755:SF1">
    <property type="entry name" value="CELL DIVISION PROTEIN FTSX"/>
    <property type="match status" value="1"/>
</dbReference>
<sequence>MKFLHEKLAVGVALPLRADEGGRLLPAIVAVMIFLAMLAAAAALAISGAANHWDRTISGSATVQVLPAPDSASPAALEQRLNAALAALKATPGVLSADAIPEDISREMLTPWLGEIVASGALPIPRLIDMDFTPGKLDLEALRAKLMVIPGVSLDIHTQWLPGLRQSAFWASLASLGLVLTVGAASVLAVVFATRSTLRVQQDVIEVLHMIGARDSYIAGGLARQALKRALIGGAIGGALALLGLIGLAFFATPDIALLAAVRLSIFDWIIVALIPLVGAILAAVTARITAMRVLARMV</sequence>
<organism evidence="2 3">
    <name type="scientific">Lacibacterium aquatile</name>
    <dbReference type="NCBI Taxonomy" id="1168082"/>
    <lineage>
        <taxon>Bacteria</taxon>
        <taxon>Pseudomonadati</taxon>
        <taxon>Pseudomonadota</taxon>
        <taxon>Alphaproteobacteria</taxon>
        <taxon>Rhodospirillales</taxon>
        <taxon>Rhodospirillaceae</taxon>
    </lineage>
</organism>
<feature type="transmembrane region" description="Helical" evidence="1">
    <location>
        <begin position="168"/>
        <end position="192"/>
    </location>
</feature>
<proteinExistence type="predicted"/>
<feature type="transmembrane region" description="Helical" evidence="1">
    <location>
        <begin position="24"/>
        <end position="46"/>
    </location>
</feature>